<keyword evidence="2" id="KW-1185">Reference proteome</keyword>
<evidence type="ECO:0000313" key="1">
    <source>
        <dbReference type="EMBL" id="KAJ7359845.1"/>
    </source>
</evidence>
<gene>
    <name evidence="1" type="ORF">DFH08DRAFT_801602</name>
</gene>
<proteinExistence type="predicted"/>
<name>A0AAD7AIX3_9AGAR</name>
<protein>
    <submittedName>
        <fullName evidence="1">Uncharacterized protein</fullName>
    </submittedName>
</protein>
<accession>A0AAD7AIX3</accession>
<organism evidence="1 2">
    <name type="scientific">Mycena albidolilacea</name>
    <dbReference type="NCBI Taxonomy" id="1033008"/>
    <lineage>
        <taxon>Eukaryota</taxon>
        <taxon>Fungi</taxon>
        <taxon>Dikarya</taxon>
        <taxon>Basidiomycota</taxon>
        <taxon>Agaricomycotina</taxon>
        <taxon>Agaricomycetes</taxon>
        <taxon>Agaricomycetidae</taxon>
        <taxon>Agaricales</taxon>
        <taxon>Marasmiineae</taxon>
        <taxon>Mycenaceae</taxon>
        <taxon>Mycena</taxon>
    </lineage>
</organism>
<dbReference type="EMBL" id="JARIHO010000006">
    <property type="protein sequence ID" value="KAJ7359845.1"/>
    <property type="molecule type" value="Genomic_DNA"/>
</dbReference>
<evidence type="ECO:0000313" key="2">
    <source>
        <dbReference type="Proteomes" id="UP001218218"/>
    </source>
</evidence>
<comment type="caution">
    <text evidence="1">The sequence shown here is derived from an EMBL/GenBank/DDBJ whole genome shotgun (WGS) entry which is preliminary data.</text>
</comment>
<reference evidence="1" key="1">
    <citation type="submission" date="2023-03" db="EMBL/GenBank/DDBJ databases">
        <title>Massive genome expansion in bonnet fungi (Mycena s.s.) driven by repeated elements and novel gene families across ecological guilds.</title>
        <authorList>
            <consortium name="Lawrence Berkeley National Laboratory"/>
            <person name="Harder C.B."/>
            <person name="Miyauchi S."/>
            <person name="Viragh M."/>
            <person name="Kuo A."/>
            <person name="Thoen E."/>
            <person name="Andreopoulos B."/>
            <person name="Lu D."/>
            <person name="Skrede I."/>
            <person name="Drula E."/>
            <person name="Henrissat B."/>
            <person name="Morin E."/>
            <person name="Kohler A."/>
            <person name="Barry K."/>
            <person name="LaButti K."/>
            <person name="Morin E."/>
            <person name="Salamov A."/>
            <person name="Lipzen A."/>
            <person name="Mereny Z."/>
            <person name="Hegedus B."/>
            <person name="Baldrian P."/>
            <person name="Stursova M."/>
            <person name="Weitz H."/>
            <person name="Taylor A."/>
            <person name="Grigoriev I.V."/>
            <person name="Nagy L.G."/>
            <person name="Martin F."/>
            <person name="Kauserud H."/>
        </authorList>
    </citation>
    <scope>NUCLEOTIDE SEQUENCE</scope>
    <source>
        <strain evidence="1">CBHHK002</strain>
    </source>
</reference>
<dbReference type="Proteomes" id="UP001218218">
    <property type="component" value="Unassembled WGS sequence"/>
</dbReference>
<dbReference type="AlphaFoldDB" id="A0AAD7AIX3"/>
<sequence>MSLPPTHLAGVAYRDSVQITRDGLPWLSDLYYALSHLPVPVLLSMDSLTPDGIADLKRRLNASCSTWIGELKPVAMKLRLYLRVPVPAHRKALTRILLSSHSLAIELFRYQEQLTPPIPRHARLCCLCLLDVESEGHALLACSVPTLVEMRKCFLMDIYSTLPTIPRRWPSMDDFIRYLIQTRNLNIIQRLAKIYIQRIALIPVNHPSYSILDTRPPWGFECISIPPYGPRLFLNGTAPVYILLLLHYFIWSLDHTVATELRQLIAGGLDSTVTVEGKGVVCPVSEDEIGANLSE</sequence>